<evidence type="ECO:0000256" key="2">
    <source>
        <dbReference type="ARBA" id="ARBA00010790"/>
    </source>
</evidence>
<sequence>MILDARNPDVSLNRTTELAIVGAGPAGLVLARELAELTPVLLIESGGVAPDPQVAALQEGESTGIDYPLTETRSRGFGGSSSLWAGYCAQFDPHDFAQRPWVADSGWPFGVEELTPYYSRVARLLNLGHADFDARAITARAGSRLPLDGRQLAPTLWRFGTPIQRFGESFQPDFASSSTITTLTHATVADIRLGAGLDHVAELEIRTLNGRRGHIRPSMVVLACGGLETPRILLNANRQLACGLGNGYDLVGRYFMEHPHFTIDAFELLQPDAFADWTARGCGGNGLEYLSCLGLNGEAQQQLGVLNARLHLYRTPAMAEDAAPRAGLFMEQAPNPNSRVTLSEQADALGNRRLRLYWRLSELDRLSFVRTAQALAATFERKGQGRALGPPPVAPSPLYSNHHLGTTRMAESRHKGVVDPNGKVHGIRNLYISGGSVFPTVSWANPTFTLMALTYRLANHLQSLLRPGCQGTSHDPKCKE</sequence>
<keyword evidence="3" id="KW-0285">Flavoprotein</keyword>
<dbReference type="PANTHER" id="PTHR42784">
    <property type="entry name" value="PYRANOSE 2-OXIDASE"/>
    <property type="match status" value="1"/>
</dbReference>
<keyword evidence="4" id="KW-0274">FAD</keyword>
<comment type="cofactor">
    <cofactor evidence="1">
        <name>FAD</name>
        <dbReference type="ChEBI" id="CHEBI:57692"/>
    </cofactor>
</comment>
<evidence type="ECO:0000313" key="8">
    <source>
        <dbReference type="Proteomes" id="UP000240243"/>
    </source>
</evidence>
<dbReference type="InterPro" id="IPR036188">
    <property type="entry name" value="FAD/NAD-bd_sf"/>
</dbReference>
<dbReference type="SUPFAM" id="SSF51905">
    <property type="entry name" value="FAD/NAD(P)-binding domain"/>
    <property type="match status" value="1"/>
</dbReference>
<evidence type="ECO:0000256" key="5">
    <source>
        <dbReference type="ARBA" id="ARBA00023002"/>
    </source>
</evidence>
<protein>
    <recommendedName>
        <fullName evidence="6">Glucose-methanol-choline oxidoreductase C-terminal domain-containing protein</fullName>
    </recommendedName>
</protein>
<evidence type="ECO:0000256" key="4">
    <source>
        <dbReference type="ARBA" id="ARBA00022827"/>
    </source>
</evidence>
<dbReference type="Proteomes" id="UP000240243">
    <property type="component" value="Unassembled WGS sequence"/>
</dbReference>
<dbReference type="PANTHER" id="PTHR42784:SF1">
    <property type="entry name" value="PYRANOSE 2-OXIDASE"/>
    <property type="match status" value="1"/>
</dbReference>
<dbReference type="EMBL" id="PXYG01000003">
    <property type="protein sequence ID" value="PSJ45601.1"/>
    <property type="molecule type" value="Genomic_DNA"/>
</dbReference>
<evidence type="ECO:0000259" key="6">
    <source>
        <dbReference type="Pfam" id="PF05199"/>
    </source>
</evidence>
<dbReference type="AlphaFoldDB" id="A0A2P7R5V8"/>
<dbReference type="Gene3D" id="3.50.50.60">
    <property type="entry name" value="FAD/NAD(P)-binding domain"/>
    <property type="match status" value="2"/>
</dbReference>
<dbReference type="InterPro" id="IPR051473">
    <property type="entry name" value="P2Ox-like"/>
</dbReference>
<dbReference type="InterPro" id="IPR007867">
    <property type="entry name" value="GMC_OxRtase_C"/>
</dbReference>
<comment type="similarity">
    <text evidence="2">Belongs to the GMC oxidoreductase family.</text>
</comment>
<evidence type="ECO:0000256" key="1">
    <source>
        <dbReference type="ARBA" id="ARBA00001974"/>
    </source>
</evidence>
<keyword evidence="8" id="KW-1185">Reference proteome</keyword>
<accession>A0A2P7R5V8</accession>
<keyword evidence="5" id="KW-0560">Oxidoreductase</keyword>
<evidence type="ECO:0000313" key="7">
    <source>
        <dbReference type="EMBL" id="PSJ45601.1"/>
    </source>
</evidence>
<dbReference type="GO" id="GO:0016614">
    <property type="term" value="F:oxidoreductase activity, acting on CH-OH group of donors"/>
    <property type="evidence" value="ECO:0007669"/>
    <property type="project" value="InterPro"/>
</dbReference>
<evidence type="ECO:0000256" key="3">
    <source>
        <dbReference type="ARBA" id="ARBA00022630"/>
    </source>
</evidence>
<name>A0A2P7R5V8_9GAMM</name>
<proteinExistence type="inferred from homology"/>
<comment type="caution">
    <text evidence="7">The sequence shown here is derived from an EMBL/GenBank/DDBJ whole genome shotgun (WGS) entry which is preliminary data.</text>
</comment>
<gene>
    <name evidence="7" type="ORF">C7H85_09445</name>
</gene>
<dbReference type="Pfam" id="PF05199">
    <property type="entry name" value="GMC_oxred_C"/>
    <property type="match status" value="1"/>
</dbReference>
<reference evidence="7 8" key="1">
    <citation type="submission" date="2018-03" db="EMBL/GenBank/DDBJ databases">
        <title>The draft genome of Zobellella sp. 59N8.</title>
        <authorList>
            <person name="Liu L."/>
            <person name="Li L."/>
            <person name="Zhang X."/>
            <person name="Liang L."/>
            <person name="Wang T."/>
        </authorList>
    </citation>
    <scope>NUCLEOTIDE SEQUENCE [LARGE SCALE GENOMIC DNA]</scope>
    <source>
        <strain evidence="7 8">59N8</strain>
    </source>
</reference>
<feature type="domain" description="Glucose-methanol-choline oxidoreductase C-terminal" evidence="6">
    <location>
        <begin position="334"/>
        <end position="453"/>
    </location>
</feature>
<dbReference type="RefSeq" id="WP_106729465.1">
    <property type="nucleotide sequence ID" value="NZ_PXYG01000003.1"/>
</dbReference>
<dbReference type="OrthoDB" id="9787779at2"/>
<organism evidence="7 8">
    <name type="scientific">Zobellella endophytica</name>
    <dbReference type="NCBI Taxonomy" id="2116700"/>
    <lineage>
        <taxon>Bacteria</taxon>
        <taxon>Pseudomonadati</taxon>
        <taxon>Pseudomonadota</taxon>
        <taxon>Gammaproteobacteria</taxon>
        <taxon>Aeromonadales</taxon>
        <taxon>Aeromonadaceae</taxon>
        <taxon>Zobellella</taxon>
    </lineage>
</organism>